<feature type="domain" description="GRIP" evidence="1">
    <location>
        <begin position="23"/>
        <end position="75"/>
    </location>
</feature>
<comment type="caution">
    <text evidence="2">The sequence shown here is derived from an EMBL/GenBank/DDBJ whole genome shotgun (WGS) entry which is preliminary data.</text>
</comment>
<sequence>MLQMSYAQEKVLKDRIRELESSQGRTHVAGDYLKHVVLKYIEYCQKGDLKSQSLVPVLCTLLNLSPAERRLVEHSSVPSPLLHINQAQAGSVRACSKTERRRDWALAAIGRWQARRAPGFGPERRCRSHRSRAPFLF</sequence>
<dbReference type="AlphaFoldDB" id="A0A812PSP7"/>
<dbReference type="OrthoDB" id="349200at2759"/>
<keyword evidence="3" id="KW-1185">Reference proteome</keyword>
<protein>
    <recommendedName>
        <fullName evidence="1">GRIP domain-containing protein</fullName>
    </recommendedName>
</protein>
<evidence type="ECO:0000259" key="1">
    <source>
        <dbReference type="PROSITE" id="PS50913"/>
    </source>
</evidence>
<name>A0A812PSP7_9DINO</name>
<dbReference type="Pfam" id="PF01465">
    <property type="entry name" value="GRIP"/>
    <property type="match status" value="1"/>
</dbReference>
<dbReference type="InterPro" id="IPR000237">
    <property type="entry name" value="GRIP_dom"/>
</dbReference>
<dbReference type="Proteomes" id="UP000601435">
    <property type="component" value="Unassembled WGS sequence"/>
</dbReference>
<dbReference type="PROSITE" id="PS50913">
    <property type="entry name" value="GRIP"/>
    <property type="match status" value="1"/>
</dbReference>
<accession>A0A812PSP7</accession>
<dbReference type="EMBL" id="CAJNJA010015314">
    <property type="protein sequence ID" value="CAE7359767.1"/>
    <property type="molecule type" value="Genomic_DNA"/>
</dbReference>
<gene>
    <name evidence="2" type="ORF">SNEC2469_LOCUS9475</name>
</gene>
<evidence type="ECO:0000313" key="2">
    <source>
        <dbReference type="EMBL" id="CAE7359767.1"/>
    </source>
</evidence>
<evidence type="ECO:0000313" key="3">
    <source>
        <dbReference type="Proteomes" id="UP000601435"/>
    </source>
</evidence>
<reference evidence="2" key="1">
    <citation type="submission" date="2021-02" db="EMBL/GenBank/DDBJ databases">
        <authorList>
            <person name="Dougan E. K."/>
            <person name="Rhodes N."/>
            <person name="Thang M."/>
            <person name="Chan C."/>
        </authorList>
    </citation>
    <scope>NUCLEOTIDE SEQUENCE</scope>
</reference>
<organism evidence="2 3">
    <name type="scientific">Symbiodinium necroappetens</name>
    <dbReference type="NCBI Taxonomy" id="1628268"/>
    <lineage>
        <taxon>Eukaryota</taxon>
        <taxon>Sar</taxon>
        <taxon>Alveolata</taxon>
        <taxon>Dinophyceae</taxon>
        <taxon>Suessiales</taxon>
        <taxon>Symbiodiniaceae</taxon>
        <taxon>Symbiodinium</taxon>
    </lineage>
</organism>
<proteinExistence type="predicted"/>